<proteinExistence type="predicted"/>
<keyword evidence="2" id="KW-1185">Reference proteome</keyword>
<dbReference type="AlphaFoldDB" id="A0A2G9G873"/>
<dbReference type="EMBL" id="NKXS01006544">
    <property type="protein sequence ID" value="PIN01170.1"/>
    <property type="molecule type" value="Genomic_DNA"/>
</dbReference>
<evidence type="ECO:0000313" key="1">
    <source>
        <dbReference type="EMBL" id="PIN01170.1"/>
    </source>
</evidence>
<protein>
    <submittedName>
        <fullName evidence="1">Uncharacterized protein</fullName>
    </submittedName>
</protein>
<organism evidence="1 2">
    <name type="scientific">Handroanthus impetiginosus</name>
    <dbReference type="NCBI Taxonomy" id="429701"/>
    <lineage>
        <taxon>Eukaryota</taxon>
        <taxon>Viridiplantae</taxon>
        <taxon>Streptophyta</taxon>
        <taxon>Embryophyta</taxon>
        <taxon>Tracheophyta</taxon>
        <taxon>Spermatophyta</taxon>
        <taxon>Magnoliopsida</taxon>
        <taxon>eudicotyledons</taxon>
        <taxon>Gunneridae</taxon>
        <taxon>Pentapetalae</taxon>
        <taxon>asterids</taxon>
        <taxon>lamiids</taxon>
        <taxon>Lamiales</taxon>
        <taxon>Bignoniaceae</taxon>
        <taxon>Crescentiina</taxon>
        <taxon>Tabebuia alliance</taxon>
        <taxon>Handroanthus</taxon>
    </lineage>
</organism>
<sequence>MEILEEASVEVGYLFYSWLIKFKLRLKKKDLITSTLSLNRGSCMCVYIRCSTVIYS</sequence>
<reference evidence="2" key="1">
    <citation type="journal article" date="2018" name="Gigascience">
        <title>Genome assembly of the Pink Ipe (Handroanthus impetiginosus, Bignoniaceae), a highly valued, ecologically keystone Neotropical timber forest tree.</title>
        <authorList>
            <person name="Silva-Junior O.B."/>
            <person name="Grattapaglia D."/>
            <person name="Novaes E."/>
            <person name="Collevatti R.G."/>
        </authorList>
    </citation>
    <scope>NUCLEOTIDE SEQUENCE [LARGE SCALE GENOMIC DNA]</scope>
    <source>
        <strain evidence="2">cv. UFG-1</strain>
    </source>
</reference>
<evidence type="ECO:0000313" key="2">
    <source>
        <dbReference type="Proteomes" id="UP000231279"/>
    </source>
</evidence>
<gene>
    <name evidence="1" type="ORF">CDL12_26323</name>
</gene>
<name>A0A2G9G873_9LAMI</name>
<comment type="caution">
    <text evidence="1">The sequence shown here is derived from an EMBL/GenBank/DDBJ whole genome shotgun (WGS) entry which is preliminary data.</text>
</comment>
<dbReference type="Proteomes" id="UP000231279">
    <property type="component" value="Unassembled WGS sequence"/>
</dbReference>
<accession>A0A2G9G873</accession>